<proteinExistence type="predicted"/>
<organism evidence="2 3">
    <name type="scientific">Castilleja foliolosa</name>
    <dbReference type="NCBI Taxonomy" id="1961234"/>
    <lineage>
        <taxon>Eukaryota</taxon>
        <taxon>Viridiplantae</taxon>
        <taxon>Streptophyta</taxon>
        <taxon>Embryophyta</taxon>
        <taxon>Tracheophyta</taxon>
        <taxon>Spermatophyta</taxon>
        <taxon>Magnoliopsida</taxon>
        <taxon>eudicotyledons</taxon>
        <taxon>Gunneridae</taxon>
        <taxon>Pentapetalae</taxon>
        <taxon>asterids</taxon>
        <taxon>lamiids</taxon>
        <taxon>Lamiales</taxon>
        <taxon>Orobanchaceae</taxon>
        <taxon>Pedicularideae</taxon>
        <taxon>Castillejinae</taxon>
        <taxon>Castilleja</taxon>
    </lineage>
</organism>
<gene>
    <name evidence="2" type="ORF">CASFOL_009302</name>
</gene>
<dbReference type="EMBL" id="JAVIJP010000011">
    <property type="protein sequence ID" value="KAL3646758.1"/>
    <property type="molecule type" value="Genomic_DNA"/>
</dbReference>
<evidence type="ECO:0000313" key="3">
    <source>
        <dbReference type="Proteomes" id="UP001632038"/>
    </source>
</evidence>
<keyword evidence="3" id="KW-1185">Reference proteome</keyword>
<evidence type="ECO:0000313" key="2">
    <source>
        <dbReference type="EMBL" id="KAL3646758.1"/>
    </source>
</evidence>
<accession>A0ABD3DX86</accession>
<feature type="compositionally biased region" description="Polar residues" evidence="1">
    <location>
        <begin position="8"/>
        <end position="24"/>
    </location>
</feature>
<dbReference type="AlphaFoldDB" id="A0ABD3DX86"/>
<protein>
    <submittedName>
        <fullName evidence="2">Uncharacterized protein</fullName>
    </submittedName>
</protein>
<comment type="caution">
    <text evidence="2">The sequence shown here is derived from an EMBL/GenBank/DDBJ whole genome shotgun (WGS) entry which is preliminary data.</text>
</comment>
<dbReference type="Proteomes" id="UP001632038">
    <property type="component" value="Unassembled WGS sequence"/>
</dbReference>
<evidence type="ECO:0000256" key="1">
    <source>
        <dbReference type="SAM" id="MobiDB-lite"/>
    </source>
</evidence>
<feature type="region of interest" description="Disordered" evidence="1">
    <location>
        <begin position="1"/>
        <end position="33"/>
    </location>
</feature>
<reference evidence="3" key="1">
    <citation type="journal article" date="2024" name="IScience">
        <title>Strigolactones Initiate the Formation of Haustorium-like Structures in Castilleja.</title>
        <authorList>
            <person name="Buerger M."/>
            <person name="Peterson D."/>
            <person name="Chory J."/>
        </authorList>
    </citation>
    <scope>NUCLEOTIDE SEQUENCE [LARGE SCALE GENOMIC DNA]</scope>
</reference>
<sequence>MAYMEGSGSKNNDQEQQINRNEANQVDEHEGDG</sequence>
<name>A0ABD3DX86_9LAMI</name>